<accession>A0ABX8NCR1</accession>
<keyword evidence="3" id="KW-1185">Reference proteome</keyword>
<reference evidence="2" key="1">
    <citation type="journal article" date="2021" name="Microorganisms">
        <title>The Ever-Expanding Pseudomonas Genus: Description of 43 New Species and Partition of the Pseudomonas putida Group.</title>
        <authorList>
            <person name="Girard L."/>
            <person name="Lood C."/>
            <person name="Hofte M."/>
            <person name="Vandamme P."/>
            <person name="Rokni-Zadeh H."/>
            <person name="van Noort V."/>
            <person name="Lavigne R."/>
            <person name="De Mot R."/>
        </authorList>
    </citation>
    <scope>NUCLEOTIDE SEQUENCE</scope>
    <source>
        <strain evidence="2">COW40</strain>
    </source>
</reference>
<feature type="region of interest" description="Disordered" evidence="1">
    <location>
        <begin position="22"/>
        <end position="43"/>
    </location>
</feature>
<evidence type="ECO:0008006" key="4">
    <source>
        <dbReference type="Google" id="ProtNLM"/>
    </source>
</evidence>
<gene>
    <name evidence="2" type="ORF">KSS94_11245</name>
</gene>
<proteinExistence type="predicted"/>
<evidence type="ECO:0000313" key="3">
    <source>
        <dbReference type="Proteomes" id="UP001046350"/>
    </source>
</evidence>
<evidence type="ECO:0000256" key="1">
    <source>
        <dbReference type="SAM" id="MobiDB-lite"/>
    </source>
</evidence>
<organism evidence="2 3">
    <name type="scientific">Pseudomonas fakonensis</name>
    <dbReference type="NCBI Taxonomy" id="2842355"/>
    <lineage>
        <taxon>Bacteria</taxon>
        <taxon>Pseudomonadati</taxon>
        <taxon>Pseudomonadota</taxon>
        <taxon>Gammaproteobacteria</taxon>
        <taxon>Pseudomonadales</taxon>
        <taxon>Pseudomonadaceae</taxon>
        <taxon>Pseudomonas</taxon>
    </lineage>
</organism>
<name>A0ABX8NCR1_9PSED</name>
<protein>
    <recommendedName>
        <fullName evidence="4">Lactate dehydrogenase</fullName>
    </recommendedName>
</protein>
<dbReference type="Proteomes" id="UP001046350">
    <property type="component" value="Chromosome"/>
</dbReference>
<evidence type="ECO:0000313" key="2">
    <source>
        <dbReference type="EMBL" id="QXH54181.1"/>
    </source>
</evidence>
<sequence>MNPVNTAIRLAPLYVAPTQATSTRQATTAIDTPATQVSLGRDTRATDADTYSSLRTPAVRYAWQNENALDKLSMKMYGSVTGTSIGARFQGLGASLIEQLAANGGQRVSQSALVVSDSSATSPGALELQRANLREHASNSITLNLTTASGATVTIGLYSDEQGLAVDASVANGELDATELKALAKIADGFQQAVDGLAQEPPSLKLDGLLQVDQSLFTGMQMNASLKLASGEQQTFDLRLDGSQRSLNLQGPDGQVKLELDSQDGALLGNQAQRSAALDNYLTQFDAARQRGQGDKQLNTLFKDAFRQLNSVDDDSTRPANHDWKMNTLSRSLLSGLADFKASISQTTDAPNPMRQDEVDHFDYSVSQSTGKVGTGNNFSVQQDQQSSLKAAWHTSLDPRVELLLTRDSKTQNYRYYQVNDQASSSTRTSIVDGALQAASTTREASQSERVQEYVKGDLKSDKTTADTERKAQDQRNLIDTLLERDTRSRKLKGISSFAQDMASNSRQWLLQGNPSRL</sequence>
<dbReference type="EMBL" id="CP077076">
    <property type="protein sequence ID" value="QXH54181.1"/>
    <property type="molecule type" value="Genomic_DNA"/>
</dbReference>